<organism evidence="1 2">
    <name type="scientific">Ambrosiozyma monospora</name>
    <name type="common">Yeast</name>
    <name type="synonym">Endomycopsis monosporus</name>
    <dbReference type="NCBI Taxonomy" id="43982"/>
    <lineage>
        <taxon>Eukaryota</taxon>
        <taxon>Fungi</taxon>
        <taxon>Dikarya</taxon>
        <taxon>Ascomycota</taxon>
        <taxon>Saccharomycotina</taxon>
        <taxon>Pichiomycetes</taxon>
        <taxon>Pichiales</taxon>
        <taxon>Pichiaceae</taxon>
        <taxon>Ambrosiozyma</taxon>
    </lineage>
</organism>
<keyword evidence="2" id="KW-1185">Reference proteome</keyword>
<evidence type="ECO:0000313" key="2">
    <source>
        <dbReference type="Proteomes" id="UP001165064"/>
    </source>
</evidence>
<protein>
    <submittedName>
        <fullName evidence="1">Unnamed protein product</fullName>
    </submittedName>
</protein>
<evidence type="ECO:0000313" key="1">
    <source>
        <dbReference type="EMBL" id="GME76604.1"/>
    </source>
</evidence>
<comment type="caution">
    <text evidence="1">The sequence shown here is derived from an EMBL/GenBank/DDBJ whole genome shotgun (WGS) entry which is preliminary data.</text>
</comment>
<gene>
    <name evidence="1" type="ORF">Amon02_000268300</name>
</gene>
<name>A0ACB5SY86_AMBMO</name>
<proteinExistence type="predicted"/>
<accession>A0ACB5SY86</accession>
<dbReference type="Proteomes" id="UP001165064">
    <property type="component" value="Unassembled WGS sequence"/>
</dbReference>
<sequence>MITNYLIKLKSSQQRLTKKVRDMFHHHTIDYNDSFHRVLNSEDLPLEVALRIFLFALFGVLPLRDLISILNYSKPLDYLISQVITLQDFAIDAFQNPSKKWTIFDMDENRISGKKMKILAKFLKERDLSLETLEVHTKRNLSSFDKLVKHNKPLKSIISASSQIDLISSHVYGLSSIGKECQIDWLSKVSNFCFGCCHFQPSHLQSLSNLKEVTICGTALLDISTIQMLLTFIKVREGCPKINQLTVDCRSFITLSKLRSMDFSYFQLFKLLIFQMPASDVRFLIGSHECSRYNYFEPNYGSALEVLNDISPFIEDLDFSLDSVYLNKLAGRKWFSGMTKLQKFTLVGLFQSRPGDNMEFFNESLTNLTIDPTNAIEIPLSFKFNHLPSLTHLTLKRIFVSSDTFRTIPKSTHFLEVVNCKFVDDELVVPAGIHHLLLFYSYPKLVFEDRSSEMSDVLRLQLGTTIAHISDAYRLIRDCSLYCSEGTLSVYGHGTVRIQTVTQSAEIERGKECLFIEYSRLSPSSGNHVGSTFNAMITVDRQEKANNTIIYWIFKGCLQAVAELDHETKDSYFAILSLIFLKYYWNASICELNAP</sequence>
<reference evidence="1" key="1">
    <citation type="submission" date="2023-04" db="EMBL/GenBank/DDBJ databases">
        <title>Ambrosiozyma monospora NBRC 10751.</title>
        <authorList>
            <person name="Ichikawa N."/>
            <person name="Sato H."/>
            <person name="Tonouchi N."/>
        </authorList>
    </citation>
    <scope>NUCLEOTIDE SEQUENCE</scope>
    <source>
        <strain evidence="1">NBRC 10751</strain>
    </source>
</reference>
<dbReference type="EMBL" id="BSXS01001585">
    <property type="protein sequence ID" value="GME76604.1"/>
    <property type="molecule type" value="Genomic_DNA"/>
</dbReference>